<reference evidence="2 3" key="1">
    <citation type="journal article" date="2016" name="Nat. Commun.">
        <title>Thousands of microbial genomes shed light on interconnected biogeochemical processes in an aquifer system.</title>
        <authorList>
            <person name="Anantharaman K."/>
            <person name="Brown C.T."/>
            <person name="Hug L.A."/>
            <person name="Sharon I."/>
            <person name="Castelle C.J."/>
            <person name="Probst A.J."/>
            <person name="Thomas B.C."/>
            <person name="Singh A."/>
            <person name="Wilkins M.J."/>
            <person name="Karaoz U."/>
            <person name="Brodie E.L."/>
            <person name="Williams K.H."/>
            <person name="Hubbard S.S."/>
            <person name="Banfield J.F."/>
        </authorList>
    </citation>
    <scope>NUCLEOTIDE SEQUENCE [LARGE SCALE GENOMIC DNA]</scope>
</reference>
<protein>
    <recommendedName>
        <fullName evidence="1">Ribbon-helix-helix protein CopG domain-containing protein</fullName>
    </recommendedName>
</protein>
<dbReference type="InterPro" id="IPR002145">
    <property type="entry name" value="CopG"/>
</dbReference>
<accession>A0A1F5GC58</accession>
<dbReference type="InterPro" id="IPR013321">
    <property type="entry name" value="Arc_rbn_hlx_hlx"/>
</dbReference>
<dbReference type="InterPro" id="IPR010985">
    <property type="entry name" value="Ribbon_hlx_hlx"/>
</dbReference>
<dbReference type="Gene3D" id="1.10.1220.10">
    <property type="entry name" value="Met repressor-like"/>
    <property type="match status" value="1"/>
</dbReference>
<organism evidence="2 3">
    <name type="scientific">Candidatus Curtissbacteria bacterium RIFCSPHIGHO2_02_FULL_40_16b</name>
    <dbReference type="NCBI Taxonomy" id="1797714"/>
    <lineage>
        <taxon>Bacteria</taxon>
        <taxon>Candidatus Curtissiibacteriota</taxon>
    </lineage>
</organism>
<evidence type="ECO:0000313" key="2">
    <source>
        <dbReference type="EMBL" id="OGD89435.1"/>
    </source>
</evidence>
<evidence type="ECO:0000259" key="1">
    <source>
        <dbReference type="Pfam" id="PF01402"/>
    </source>
</evidence>
<dbReference type="Proteomes" id="UP000177369">
    <property type="component" value="Unassembled WGS sequence"/>
</dbReference>
<dbReference type="CDD" id="cd22231">
    <property type="entry name" value="RHH_NikR_HicB-like"/>
    <property type="match status" value="1"/>
</dbReference>
<dbReference type="GO" id="GO:0006355">
    <property type="term" value="P:regulation of DNA-templated transcription"/>
    <property type="evidence" value="ECO:0007669"/>
    <property type="project" value="InterPro"/>
</dbReference>
<name>A0A1F5GC58_9BACT</name>
<dbReference type="SUPFAM" id="SSF47598">
    <property type="entry name" value="Ribbon-helix-helix"/>
    <property type="match status" value="1"/>
</dbReference>
<gene>
    <name evidence="2" type="ORF">A3D04_04530</name>
</gene>
<feature type="domain" description="Ribbon-helix-helix protein CopG" evidence="1">
    <location>
        <begin position="5"/>
        <end position="43"/>
    </location>
</feature>
<dbReference type="STRING" id="1797714.A3D04_04530"/>
<dbReference type="Pfam" id="PF01402">
    <property type="entry name" value="RHH_1"/>
    <property type="match status" value="1"/>
</dbReference>
<comment type="caution">
    <text evidence="2">The sequence shown here is derived from an EMBL/GenBank/DDBJ whole genome shotgun (WGS) entry which is preliminary data.</text>
</comment>
<proteinExistence type="predicted"/>
<dbReference type="EMBL" id="MFBD01000003">
    <property type="protein sequence ID" value="OGD89435.1"/>
    <property type="molecule type" value="Genomic_DNA"/>
</dbReference>
<evidence type="ECO:0000313" key="3">
    <source>
        <dbReference type="Proteomes" id="UP000177369"/>
    </source>
</evidence>
<sequence length="79" mass="9219">MNTQTINISLPSELLKSADKLAKKESRTRSELIREALRAYVKELSAWEDLFEYGRKQAKKLGIKPKDIPRLIDEYRRGI</sequence>
<dbReference type="AlphaFoldDB" id="A0A1F5GC58"/>